<dbReference type="AlphaFoldDB" id="A0A560HBN7"/>
<dbReference type="Proteomes" id="UP000315751">
    <property type="component" value="Unassembled WGS sequence"/>
</dbReference>
<dbReference type="Pfam" id="PF03795">
    <property type="entry name" value="YCII"/>
    <property type="match status" value="1"/>
</dbReference>
<dbReference type="PANTHER" id="PTHR37828">
    <property type="entry name" value="GSR2449 PROTEIN"/>
    <property type="match status" value="1"/>
</dbReference>
<sequence>MIYAVTLTYRRPVEDINPHLDTHRDWLVALGHAGHLIAAGPLEDGSGGVVLLHCRDQEEVADLLSRDSFHVHRLVDYDTRAFLPKLRADDFPERWAVGAKPIASRP</sequence>
<evidence type="ECO:0000313" key="3">
    <source>
        <dbReference type="EMBL" id="TWB43778.1"/>
    </source>
</evidence>
<dbReference type="PANTHER" id="PTHR37828:SF1">
    <property type="entry name" value="YCII-RELATED DOMAIN-CONTAINING PROTEIN"/>
    <property type="match status" value="1"/>
</dbReference>
<dbReference type="SUPFAM" id="SSF54909">
    <property type="entry name" value="Dimeric alpha+beta barrel"/>
    <property type="match status" value="1"/>
</dbReference>
<dbReference type="InterPro" id="IPR011008">
    <property type="entry name" value="Dimeric_a/b-barrel"/>
</dbReference>
<reference evidence="3 4" key="1">
    <citation type="submission" date="2019-06" db="EMBL/GenBank/DDBJ databases">
        <title>Genomic Encyclopedia of Type Strains, Phase IV (KMG-V): Genome sequencing to study the core and pangenomes of soil and plant-associated prokaryotes.</title>
        <authorList>
            <person name="Whitman W."/>
        </authorList>
    </citation>
    <scope>NUCLEOTIDE SEQUENCE [LARGE SCALE GENOMIC DNA]</scope>
    <source>
        <strain evidence="3 4">BR 11622</strain>
    </source>
</reference>
<comment type="caution">
    <text evidence="3">The sequence shown here is derived from an EMBL/GenBank/DDBJ whole genome shotgun (WGS) entry which is preliminary data.</text>
</comment>
<accession>A0A560HBN7</accession>
<evidence type="ECO:0000259" key="2">
    <source>
        <dbReference type="Pfam" id="PF03795"/>
    </source>
</evidence>
<dbReference type="EMBL" id="VITR01000004">
    <property type="protein sequence ID" value="TWB43778.1"/>
    <property type="molecule type" value="Genomic_DNA"/>
</dbReference>
<evidence type="ECO:0000256" key="1">
    <source>
        <dbReference type="ARBA" id="ARBA00007689"/>
    </source>
</evidence>
<dbReference type="OrthoDB" id="9814407at2"/>
<feature type="domain" description="YCII-related" evidence="2">
    <location>
        <begin position="1"/>
        <end position="69"/>
    </location>
</feature>
<gene>
    <name evidence="3" type="ORF">FBZ90_104166</name>
</gene>
<protein>
    <submittedName>
        <fullName evidence="3">Uncharacterized protein YciI</fullName>
    </submittedName>
</protein>
<name>A0A560HBN7_9PROT</name>
<proteinExistence type="inferred from homology"/>
<organism evidence="3 4">
    <name type="scientific">Nitrospirillum amazonense</name>
    <dbReference type="NCBI Taxonomy" id="28077"/>
    <lineage>
        <taxon>Bacteria</taxon>
        <taxon>Pseudomonadati</taxon>
        <taxon>Pseudomonadota</taxon>
        <taxon>Alphaproteobacteria</taxon>
        <taxon>Rhodospirillales</taxon>
        <taxon>Azospirillaceae</taxon>
        <taxon>Nitrospirillum</taxon>
    </lineage>
</organism>
<dbReference type="RefSeq" id="WP_145730810.1">
    <property type="nucleotide sequence ID" value="NZ_VITR01000004.1"/>
</dbReference>
<comment type="similarity">
    <text evidence="1">Belongs to the YciI family.</text>
</comment>
<keyword evidence="4" id="KW-1185">Reference proteome</keyword>
<evidence type="ECO:0000313" key="4">
    <source>
        <dbReference type="Proteomes" id="UP000315751"/>
    </source>
</evidence>
<dbReference type="Gene3D" id="3.30.70.1060">
    <property type="entry name" value="Dimeric alpha+beta barrel"/>
    <property type="match status" value="1"/>
</dbReference>
<dbReference type="InterPro" id="IPR005545">
    <property type="entry name" value="YCII"/>
</dbReference>